<sequence length="293" mass="32332">MKLTKFQKFTIIIILAIITALIITKFSELMEIIHILKKTNWVFIVIALMLQSLTYLALAGIYSHLLKIFDHRVSFKKLCKLVVTSTLLNQIFPSAGLVSIPFMTSSLKKDKIDKGKTALTVAVGTMLIGTIFLTCLAISVTYLLVAVDLSGQQKNVLSILLILTVCAGGFLYYLSKNHSLLGKIIALVSKALTKLYKFFKIKKSLDTAKISLFVEEFYLGVDAIKKNKTKLLVPLLLAAVFFLSDILTLYCIFLSFGLKVKLGFIVVSFVLTDVVGFIVAVPTGLGVFEVSMA</sequence>
<keyword evidence="3 6" id="KW-0812">Transmembrane</keyword>
<organism evidence="7 8">
    <name type="scientific">Candidatus Kerfeldbacteria bacterium RIFCSPHIGHO2_12_FULL_48_17</name>
    <dbReference type="NCBI Taxonomy" id="1798542"/>
    <lineage>
        <taxon>Bacteria</taxon>
        <taxon>Candidatus Kerfeldiibacteriota</taxon>
    </lineage>
</organism>
<accession>A0A1G2AZX9</accession>
<evidence type="ECO:0000256" key="2">
    <source>
        <dbReference type="ARBA" id="ARBA00022475"/>
    </source>
</evidence>
<dbReference type="NCBIfam" id="TIGR00374">
    <property type="entry name" value="flippase-like domain"/>
    <property type="match status" value="1"/>
</dbReference>
<dbReference type="PANTHER" id="PTHR39087:SF2">
    <property type="entry name" value="UPF0104 MEMBRANE PROTEIN MJ1595"/>
    <property type="match status" value="1"/>
</dbReference>
<feature type="transmembrane region" description="Helical" evidence="6">
    <location>
        <begin position="118"/>
        <end position="144"/>
    </location>
</feature>
<comment type="caution">
    <text evidence="7">The sequence shown here is derived from an EMBL/GenBank/DDBJ whole genome shotgun (WGS) entry which is preliminary data.</text>
</comment>
<keyword evidence="2" id="KW-1003">Cell membrane</keyword>
<feature type="transmembrane region" description="Helical" evidence="6">
    <location>
        <begin position="156"/>
        <end position="174"/>
    </location>
</feature>
<comment type="subcellular location">
    <subcellularLocation>
        <location evidence="1">Cell membrane</location>
        <topology evidence="1">Multi-pass membrane protein</topology>
    </subcellularLocation>
</comment>
<reference evidence="7 8" key="1">
    <citation type="journal article" date="2016" name="Nat. Commun.">
        <title>Thousands of microbial genomes shed light on interconnected biogeochemical processes in an aquifer system.</title>
        <authorList>
            <person name="Anantharaman K."/>
            <person name="Brown C.T."/>
            <person name="Hug L.A."/>
            <person name="Sharon I."/>
            <person name="Castelle C.J."/>
            <person name="Probst A.J."/>
            <person name="Thomas B.C."/>
            <person name="Singh A."/>
            <person name="Wilkins M.J."/>
            <person name="Karaoz U."/>
            <person name="Brodie E.L."/>
            <person name="Williams K.H."/>
            <person name="Hubbard S.S."/>
            <person name="Banfield J.F."/>
        </authorList>
    </citation>
    <scope>NUCLEOTIDE SEQUENCE [LARGE SCALE GENOMIC DNA]</scope>
</reference>
<dbReference type="Proteomes" id="UP000176952">
    <property type="component" value="Unassembled WGS sequence"/>
</dbReference>
<evidence type="ECO:0000313" key="7">
    <source>
        <dbReference type="EMBL" id="OGY82492.1"/>
    </source>
</evidence>
<evidence type="ECO:0000256" key="6">
    <source>
        <dbReference type="SAM" id="Phobius"/>
    </source>
</evidence>
<dbReference type="GO" id="GO:0005886">
    <property type="term" value="C:plasma membrane"/>
    <property type="evidence" value="ECO:0007669"/>
    <property type="project" value="UniProtKB-SubCell"/>
</dbReference>
<protein>
    <recommendedName>
        <fullName evidence="9">Flippase-like domain-containing protein</fullName>
    </recommendedName>
</protein>
<feature type="transmembrane region" description="Helical" evidence="6">
    <location>
        <begin position="41"/>
        <end position="66"/>
    </location>
</feature>
<feature type="non-terminal residue" evidence="7">
    <location>
        <position position="293"/>
    </location>
</feature>
<dbReference type="AlphaFoldDB" id="A0A1G2AZX9"/>
<evidence type="ECO:0000256" key="4">
    <source>
        <dbReference type="ARBA" id="ARBA00022989"/>
    </source>
</evidence>
<dbReference type="STRING" id="1798542.A3F54_05895"/>
<keyword evidence="4 6" id="KW-1133">Transmembrane helix</keyword>
<evidence type="ECO:0000256" key="3">
    <source>
        <dbReference type="ARBA" id="ARBA00022692"/>
    </source>
</evidence>
<evidence type="ECO:0000256" key="1">
    <source>
        <dbReference type="ARBA" id="ARBA00004651"/>
    </source>
</evidence>
<evidence type="ECO:0008006" key="9">
    <source>
        <dbReference type="Google" id="ProtNLM"/>
    </source>
</evidence>
<dbReference type="EMBL" id="MHKD01000028">
    <property type="protein sequence ID" value="OGY82492.1"/>
    <property type="molecule type" value="Genomic_DNA"/>
</dbReference>
<feature type="transmembrane region" description="Helical" evidence="6">
    <location>
        <begin position="78"/>
        <end position="98"/>
    </location>
</feature>
<feature type="transmembrane region" description="Helical" evidence="6">
    <location>
        <begin position="262"/>
        <end position="288"/>
    </location>
</feature>
<feature type="transmembrane region" description="Helical" evidence="6">
    <location>
        <begin position="12"/>
        <end position="35"/>
    </location>
</feature>
<keyword evidence="5 6" id="KW-0472">Membrane</keyword>
<name>A0A1G2AZX9_9BACT</name>
<gene>
    <name evidence="7" type="ORF">A3F54_05895</name>
</gene>
<proteinExistence type="predicted"/>
<dbReference type="InterPro" id="IPR022791">
    <property type="entry name" value="L-PG_synthase/AglD"/>
</dbReference>
<feature type="transmembrane region" description="Helical" evidence="6">
    <location>
        <begin position="231"/>
        <end position="256"/>
    </location>
</feature>
<evidence type="ECO:0000313" key="8">
    <source>
        <dbReference type="Proteomes" id="UP000176952"/>
    </source>
</evidence>
<dbReference type="PANTHER" id="PTHR39087">
    <property type="entry name" value="UPF0104 MEMBRANE PROTEIN MJ1595"/>
    <property type="match status" value="1"/>
</dbReference>
<evidence type="ECO:0000256" key="5">
    <source>
        <dbReference type="ARBA" id="ARBA00023136"/>
    </source>
</evidence>
<dbReference type="Pfam" id="PF03706">
    <property type="entry name" value="LPG_synthase_TM"/>
    <property type="match status" value="1"/>
</dbReference>